<reference evidence="2" key="1">
    <citation type="submission" date="2023-10" db="EMBL/GenBank/DDBJ databases">
        <authorList>
            <person name="Chen Y."/>
            <person name="Shah S."/>
            <person name="Dougan E. K."/>
            <person name="Thang M."/>
            <person name="Chan C."/>
        </authorList>
    </citation>
    <scope>NUCLEOTIDE SEQUENCE [LARGE SCALE GENOMIC DNA]</scope>
</reference>
<comment type="caution">
    <text evidence="2">The sequence shown here is derived from an EMBL/GenBank/DDBJ whole genome shotgun (WGS) entry which is preliminary data.</text>
</comment>
<sequence length="1802" mass="194478">MGCGESKATACVATEAAEVPREAATGAAEGACACRGPRSFSDESTASGGTAAARSLCLGTFTHSTLEGEHFADSVSTALSEADRLLHDNQALRAEEVLARALEHLDDAGLRDAAAAEAARVLRASDSYAAVRELCQRYDEVAEVLKTQGGHLKLVWEDEEGQLWLHKPADETWLEFKIVSNIDAPLSHCLACGNEVSLIPEFEPNVVGTPTFVGESNAFTSVVRVILGVMLLRLELMYEIRRFYNAEHGFLAESIRSDFPVEGRPVPPRHWRHKRMRISTSNVWIPQGGGREGTTLVQSSRVDAGFRMPDFIVEFFFRQLAPSILGNLRRNATAVGSPDGPYVARLAADTQGVYAECARVEEAASRRRWLVDAVLEAARETLQTAGTASLVWAEQTAQSAPDRSKWWIVTVVVGGLFGRLILVWYGGGEAYWHERLLLCKVRETTWIIVTPDGDVYPEDIRALGGRPCLQGSVPPAIPADAMLYRFPPLGQLHTAEEWAGLGIDDDAADAESGAVRDRVGQHGWTADTGLPAGPPPAAAGAGAGILVADVGAAPVAGGLAAPPAVPLAAVGGGAAIPGAGAAVGAVVAPGGGLAPGMQWIVVANDGHPGAPSIGTDWSVDANAVVMGKFALDKLGSATLVLESIAVGSKKHVLVSRKGEVEQAVVRASGAGLPGAGLGPQAMGDGTAAAAPLKSSDARVLPVLYDQMGQRFRAYSNAVGLLEEPRFDDFPAVGPRTTLWLCRFIRDQGSVPRTRTEKWMRDAHVPDNDRVRHEHGSLMEILETALTYDQLDVSAPASFEILSRRVQLLEEAYTSNPKAPRFDGSEHFQGLGREVAAVAPQLTSHAALQLQGEAAIQKERRKGCGEFLTKAWQTVGSVTFYPCLDIMTGKALAAHSVVEFSNVFVAVLGSTGGEQARAAAALAREAAEAVPLPKERPAPQEALAALLRTDTRYGDSECAGNIAPFGSASASLPSRDLRGVDIYNVLPSDASHKLKRFSDTILLSDEEYALRIKSEGLPNLYFDPVLEAQTNIRFDIPDSIQLATGDSLSRLERASDQTIFSASFDIKDYFHELRIDEELSQYFALPAVRASAVGVGSINGVKVGPSELIYPLAYVGNFGAFGCDKAEVEATHRQALEGIRQAGFHVHEIEQVSTSLDIVGVHLDGDKKVVRLSSARARRLHAGLHALVRRGRCTGREMRAMLGHLCFAFLLRRPCLSCVAASFAFAEAAGGGPKNLWPSAKRELLIAAAILPLVYADLGAGWLDQVVATDACDTGLGVCAAEWGSQDIRITGSYDERWRFKKDPLRKHREVALAGYDHADPPIDRDGNLVAGVSEGAWLAIGNFPDVPPTSVRGSKWAVVAKRPCGSHEGAIHVKEARGAKLGLKHVVRCGRWRHSKVLMLVDNMSLALAMQKGRCRDPALLGQLRQMAALQLATGLRVQCRWIPSEAAGSGPSEQAILARPPATRAEPRGGSRRSRVTTSTRLAAARRSASSGGLSYLESIAVKPVQIEDYHRRIEEFYEYARRQGLNVSTLDSLETALLDWADEAYLEGRKKHDGEKLKAAVLHYYPNLKRPNTKPLARFERCLKAWGRRRPALGRLPPPYPTICGLAVALHLLGRTDMAVAVLVALSAYLRPGELRGLRVRDVVPPALGYGPEYQKWSLILGPSDSIGGPTKTGVYDDNVTMDHENLQFLDRFFELHRQGKGSNDPLWGFTQAEFGAMIAKALKVRQLEGLGIAPYSLRRAGPSWDAITGRRSQLEVQRRGRWASMSSLIRYEKSSKVNSLLVNLDDSVQEYLRLCTAHL</sequence>
<dbReference type="SUPFAM" id="SSF56349">
    <property type="entry name" value="DNA breaking-rejoining enzymes"/>
    <property type="match status" value="1"/>
</dbReference>
<dbReference type="Gene3D" id="3.30.530.20">
    <property type="match status" value="1"/>
</dbReference>
<dbReference type="EMBL" id="CAUYUJ010002698">
    <property type="protein sequence ID" value="CAK0801976.1"/>
    <property type="molecule type" value="Genomic_DNA"/>
</dbReference>
<organism evidence="2 3">
    <name type="scientific">Prorocentrum cordatum</name>
    <dbReference type="NCBI Taxonomy" id="2364126"/>
    <lineage>
        <taxon>Eukaryota</taxon>
        <taxon>Sar</taxon>
        <taxon>Alveolata</taxon>
        <taxon>Dinophyceae</taxon>
        <taxon>Prorocentrales</taxon>
        <taxon>Prorocentraceae</taxon>
        <taxon>Prorocentrum</taxon>
    </lineage>
</organism>
<protein>
    <submittedName>
        <fullName evidence="2">Uncharacterized protein</fullName>
    </submittedName>
</protein>
<feature type="non-terminal residue" evidence="2">
    <location>
        <position position="1802"/>
    </location>
</feature>
<proteinExistence type="predicted"/>
<name>A0ABN9Q856_9DINO</name>
<dbReference type="Proteomes" id="UP001189429">
    <property type="component" value="Unassembled WGS sequence"/>
</dbReference>
<dbReference type="InterPro" id="IPR023393">
    <property type="entry name" value="START-like_dom_sf"/>
</dbReference>
<evidence type="ECO:0000256" key="1">
    <source>
        <dbReference type="SAM" id="MobiDB-lite"/>
    </source>
</evidence>
<evidence type="ECO:0000313" key="2">
    <source>
        <dbReference type="EMBL" id="CAK0801976.1"/>
    </source>
</evidence>
<evidence type="ECO:0000313" key="3">
    <source>
        <dbReference type="Proteomes" id="UP001189429"/>
    </source>
</evidence>
<feature type="region of interest" description="Disordered" evidence="1">
    <location>
        <begin position="1460"/>
        <end position="1484"/>
    </location>
</feature>
<gene>
    <name evidence="2" type="ORF">PCOR1329_LOCUS9642</name>
</gene>
<keyword evidence="3" id="KW-1185">Reference proteome</keyword>
<dbReference type="SUPFAM" id="SSF55961">
    <property type="entry name" value="Bet v1-like"/>
    <property type="match status" value="1"/>
</dbReference>
<accession>A0ABN9Q856</accession>
<dbReference type="InterPro" id="IPR011010">
    <property type="entry name" value="DNA_brk_join_enz"/>
</dbReference>